<dbReference type="InterPro" id="IPR008166">
    <property type="entry name" value="Glyco_transf_92"/>
</dbReference>
<evidence type="ECO:0000256" key="4">
    <source>
        <dbReference type="ARBA" id="ARBA00022679"/>
    </source>
</evidence>
<organism evidence="10 11">
    <name type="scientific">Seminavis robusta</name>
    <dbReference type="NCBI Taxonomy" id="568900"/>
    <lineage>
        <taxon>Eukaryota</taxon>
        <taxon>Sar</taxon>
        <taxon>Stramenopiles</taxon>
        <taxon>Ochrophyta</taxon>
        <taxon>Bacillariophyta</taxon>
        <taxon>Bacillariophyceae</taxon>
        <taxon>Bacillariophycidae</taxon>
        <taxon>Naviculales</taxon>
        <taxon>Naviculaceae</taxon>
        <taxon>Seminavis</taxon>
    </lineage>
</organism>
<comment type="subcellular location">
    <subcellularLocation>
        <location evidence="1">Membrane</location>
        <topology evidence="1">Single-pass membrane protein</topology>
    </subcellularLocation>
</comment>
<feature type="region of interest" description="Disordered" evidence="8">
    <location>
        <begin position="1"/>
        <end position="25"/>
    </location>
</feature>
<dbReference type="EMBL" id="CAICTM010000525">
    <property type="protein sequence ID" value="CAB9512247.1"/>
    <property type="molecule type" value="Genomic_DNA"/>
</dbReference>
<keyword evidence="5 9" id="KW-0812">Transmembrane</keyword>
<evidence type="ECO:0000256" key="6">
    <source>
        <dbReference type="ARBA" id="ARBA00022989"/>
    </source>
</evidence>
<accession>A0A9N8HGT5</accession>
<evidence type="ECO:0000313" key="11">
    <source>
        <dbReference type="Proteomes" id="UP001153069"/>
    </source>
</evidence>
<evidence type="ECO:0000256" key="2">
    <source>
        <dbReference type="ARBA" id="ARBA00007647"/>
    </source>
</evidence>
<comment type="caution">
    <text evidence="10">The sequence shown here is derived from an EMBL/GenBank/DDBJ whole genome shotgun (WGS) entry which is preliminary data.</text>
</comment>
<evidence type="ECO:0000256" key="8">
    <source>
        <dbReference type="SAM" id="MobiDB-lite"/>
    </source>
</evidence>
<evidence type="ECO:0000256" key="5">
    <source>
        <dbReference type="ARBA" id="ARBA00022692"/>
    </source>
</evidence>
<dbReference type="GO" id="GO:0016757">
    <property type="term" value="F:glycosyltransferase activity"/>
    <property type="evidence" value="ECO:0007669"/>
    <property type="project" value="UniProtKB-KW"/>
</dbReference>
<keyword evidence="3" id="KW-0328">Glycosyltransferase</keyword>
<comment type="similarity">
    <text evidence="2">Belongs to the glycosyltransferase 92 family.</text>
</comment>
<evidence type="ECO:0000256" key="7">
    <source>
        <dbReference type="ARBA" id="ARBA00023136"/>
    </source>
</evidence>
<proteinExistence type="inferred from homology"/>
<reference evidence="10" key="1">
    <citation type="submission" date="2020-06" db="EMBL/GenBank/DDBJ databases">
        <authorList>
            <consortium name="Plant Systems Biology data submission"/>
        </authorList>
    </citation>
    <scope>NUCLEOTIDE SEQUENCE</scope>
    <source>
        <strain evidence="10">D6</strain>
    </source>
</reference>
<feature type="compositionally biased region" description="Polar residues" evidence="8">
    <location>
        <begin position="1"/>
        <end position="11"/>
    </location>
</feature>
<sequence>MDATENASTTLPRHHNSKLHMDHSEREQRVRMLHVALAILTALCFISVSSVAHSIGGIAVFTGSGAAYPNEKRSLGGEHQQEGGEKLQEDVVSSSCTDYRSYPWPQDHSGLPYLADVFTTQEVDYVTFIGINRGTCLQKYQNSKQDDFAQHDSHGYRFMCMFNGNIPVISEFVAPSARAFRYNFVFRCKVPKQLQDQVQPGQTTTKLHVDLHALHDLEQNTTEQYHIREFPSEAISDLPKIPNIPVCHPATTASMTYNLTAYTRLKSTYLLNHFLTKKNETVSPNYRVKEWIAYHQAQGFDHFVIYDNDEQPHGALESLLQPYVESGLVTYRWFPLEDCFNDDRKGRKGMFMPWAQAAASVAALHRMGTRTRFFASMDVDEFFVLYNGKTVAQFMAGVADKYDGVKFKPTIVEYCNGDEVVDLQASPLAARKCLTEVHKSDVKLIMRPDRMLLFEVHYAILTKTWSKPEMLHVEAPLGFLAHYRGEPPLGEFKKEYPMGKRTFPFKHMEKFLATYNSSKADLEMK</sequence>
<dbReference type="GO" id="GO:0016020">
    <property type="term" value="C:membrane"/>
    <property type="evidence" value="ECO:0007669"/>
    <property type="project" value="UniProtKB-SubCell"/>
</dbReference>
<evidence type="ECO:0000256" key="3">
    <source>
        <dbReference type="ARBA" id="ARBA00022676"/>
    </source>
</evidence>
<keyword evidence="6 9" id="KW-1133">Transmembrane helix</keyword>
<evidence type="ECO:0000313" key="10">
    <source>
        <dbReference type="EMBL" id="CAB9512247.1"/>
    </source>
</evidence>
<dbReference type="AlphaFoldDB" id="A0A9N8HGT5"/>
<dbReference type="PANTHER" id="PTHR21461">
    <property type="entry name" value="GLYCOSYLTRANSFERASE FAMILY 92 PROTEIN"/>
    <property type="match status" value="1"/>
</dbReference>
<name>A0A9N8HGT5_9STRA</name>
<evidence type="ECO:0000256" key="1">
    <source>
        <dbReference type="ARBA" id="ARBA00004167"/>
    </source>
</evidence>
<dbReference type="GO" id="GO:0005737">
    <property type="term" value="C:cytoplasm"/>
    <property type="evidence" value="ECO:0007669"/>
    <property type="project" value="TreeGrafter"/>
</dbReference>
<dbReference type="OrthoDB" id="2526284at2759"/>
<keyword evidence="7 9" id="KW-0472">Membrane</keyword>
<evidence type="ECO:0000256" key="9">
    <source>
        <dbReference type="SAM" id="Phobius"/>
    </source>
</evidence>
<feature type="transmembrane region" description="Helical" evidence="9">
    <location>
        <begin position="35"/>
        <end position="61"/>
    </location>
</feature>
<keyword evidence="4" id="KW-0808">Transferase</keyword>
<gene>
    <name evidence="10" type="ORF">SEMRO_526_G160320.1</name>
</gene>
<protein>
    <submittedName>
        <fullName evidence="10">Pfam:DUF23</fullName>
    </submittedName>
</protein>
<dbReference type="Pfam" id="PF01697">
    <property type="entry name" value="Glyco_transf_92"/>
    <property type="match status" value="1"/>
</dbReference>
<dbReference type="PANTHER" id="PTHR21461:SF69">
    <property type="entry name" value="GLYCOSYLTRANSFERASE FAMILY 92 PROTEIN"/>
    <property type="match status" value="1"/>
</dbReference>
<keyword evidence="11" id="KW-1185">Reference proteome</keyword>
<dbReference type="Proteomes" id="UP001153069">
    <property type="component" value="Unassembled WGS sequence"/>
</dbReference>